<protein>
    <submittedName>
        <fullName evidence="1">Uncharacterized protein</fullName>
    </submittedName>
</protein>
<sequence>MELDLENAVETQLDLFVLSSALEDCHQDDFSDGETESNQVVRDQESMCLGQHRTDSMVTDVAKGLTIGAEAKDMGKSFNLAETVPTAGTIRLLPGTARTGAT</sequence>
<name>A0ABQ8S9U1_PERAM</name>
<gene>
    <name evidence="1" type="ORF">ANN_22716</name>
</gene>
<comment type="caution">
    <text evidence="1">The sequence shown here is derived from an EMBL/GenBank/DDBJ whole genome shotgun (WGS) entry which is preliminary data.</text>
</comment>
<dbReference type="Proteomes" id="UP001148838">
    <property type="component" value="Unassembled WGS sequence"/>
</dbReference>
<keyword evidence="2" id="KW-1185">Reference proteome</keyword>
<reference evidence="1 2" key="1">
    <citation type="journal article" date="2022" name="Allergy">
        <title>Genome assembly and annotation of Periplaneta americana reveal a comprehensive cockroach allergen profile.</title>
        <authorList>
            <person name="Wang L."/>
            <person name="Xiong Q."/>
            <person name="Saelim N."/>
            <person name="Wang L."/>
            <person name="Nong W."/>
            <person name="Wan A.T."/>
            <person name="Shi M."/>
            <person name="Liu X."/>
            <person name="Cao Q."/>
            <person name="Hui J.H.L."/>
            <person name="Sookrung N."/>
            <person name="Leung T.F."/>
            <person name="Tungtrongchitr A."/>
            <person name="Tsui S.K.W."/>
        </authorList>
    </citation>
    <scope>NUCLEOTIDE SEQUENCE [LARGE SCALE GENOMIC DNA]</scope>
    <source>
        <strain evidence="1">PWHHKU_190912</strain>
    </source>
</reference>
<accession>A0ABQ8S9U1</accession>
<dbReference type="EMBL" id="JAJSOF020000033">
    <property type="protein sequence ID" value="KAJ4430500.1"/>
    <property type="molecule type" value="Genomic_DNA"/>
</dbReference>
<evidence type="ECO:0000313" key="1">
    <source>
        <dbReference type="EMBL" id="KAJ4430500.1"/>
    </source>
</evidence>
<evidence type="ECO:0000313" key="2">
    <source>
        <dbReference type="Proteomes" id="UP001148838"/>
    </source>
</evidence>
<proteinExistence type="predicted"/>
<organism evidence="1 2">
    <name type="scientific">Periplaneta americana</name>
    <name type="common">American cockroach</name>
    <name type="synonym">Blatta americana</name>
    <dbReference type="NCBI Taxonomy" id="6978"/>
    <lineage>
        <taxon>Eukaryota</taxon>
        <taxon>Metazoa</taxon>
        <taxon>Ecdysozoa</taxon>
        <taxon>Arthropoda</taxon>
        <taxon>Hexapoda</taxon>
        <taxon>Insecta</taxon>
        <taxon>Pterygota</taxon>
        <taxon>Neoptera</taxon>
        <taxon>Polyneoptera</taxon>
        <taxon>Dictyoptera</taxon>
        <taxon>Blattodea</taxon>
        <taxon>Blattoidea</taxon>
        <taxon>Blattidae</taxon>
        <taxon>Blattinae</taxon>
        <taxon>Periplaneta</taxon>
    </lineage>
</organism>